<dbReference type="Pfam" id="PF13349">
    <property type="entry name" value="DUF4097"/>
    <property type="match status" value="1"/>
</dbReference>
<evidence type="ECO:0000256" key="1">
    <source>
        <dbReference type="SAM" id="SignalP"/>
    </source>
</evidence>
<sequence>MRKVLAAAAALLLWTTLLTGCSTTAENWEEKSYQADAGEISQLEIDVRDRKIEVEPSPDGQIHLNYCESDRETYHITEEDGKLVMTVQSGSNQMTFGTSAPLEKRTIRLQIPTDGLSSVSLSTSGEELNISTALTLTDQMTCKTNNADIVFEPLDVGGAIRLEAKNGDITGTVVGGYDDFSITTQVKKGETNLPKSKPEGEKSLAVSVNNGDAQIRFEKAQ</sequence>
<proteinExistence type="predicted"/>
<name>A0A926HTK4_9FIRM</name>
<dbReference type="RefSeq" id="WP_249299105.1">
    <property type="nucleotide sequence ID" value="NZ_JACRSP010000001.1"/>
</dbReference>
<keyword evidence="1" id="KW-0732">Signal</keyword>
<dbReference type="Proteomes" id="UP000620366">
    <property type="component" value="Unassembled WGS sequence"/>
</dbReference>
<comment type="caution">
    <text evidence="3">The sequence shown here is derived from an EMBL/GenBank/DDBJ whole genome shotgun (WGS) entry which is preliminary data.</text>
</comment>
<feature type="chain" id="PRO_5038951385" evidence="1">
    <location>
        <begin position="21"/>
        <end position="221"/>
    </location>
</feature>
<dbReference type="PROSITE" id="PS51257">
    <property type="entry name" value="PROKAR_LIPOPROTEIN"/>
    <property type="match status" value="1"/>
</dbReference>
<protein>
    <submittedName>
        <fullName evidence="3">DUF4097 family beta strand repeat protein</fullName>
    </submittedName>
</protein>
<accession>A0A926HTK4</accession>
<feature type="signal peptide" evidence="1">
    <location>
        <begin position="1"/>
        <end position="20"/>
    </location>
</feature>
<evidence type="ECO:0000313" key="3">
    <source>
        <dbReference type="EMBL" id="MBC8535398.1"/>
    </source>
</evidence>
<organism evidence="3 4">
    <name type="scientific">Feifania hominis</name>
    <dbReference type="NCBI Taxonomy" id="2763660"/>
    <lineage>
        <taxon>Bacteria</taxon>
        <taxon>Bacillati</taxon>
        <taxon>Bacillota</taxon>
        <taxon>Clostridia</taxon>
        <taxon>Eubacteriales</taxon>
        <taxon>Feifaniaceae</taxon>
        <taxon>Feifania</taxon>
    </lineage>
</organism>
<evidence type="ECO:0000259" key="2">
    <source>
        <dbReference type="Pfam" id="PF13349"/>
    </source>
</evidence>
<keyword evidence="4" id="KW-1185">Reference proteome</keyword>
<dbReference type="InterPro" id="IPR025164">
    <property type="entry name" value="Toastrack_DUF4097"/>
</dbReference>
<feature type="domain" description="DUF4097" evidence="2">
    <location>
        <begin position="40"/>
        <end position="168"/>
    </location>
</feature>
<evidence type="ECO:0000313" key="4">
    <source>
        <dbReference type="Proteomes" id="UP000620366"/>
    </source>
</evidence>
<dbReference type="AlphaFoldDB" id="A0A926HTK4"/>
<gene>
    <name evidence="3" type="ORF">H8695_01640</name>
</gene>
<dbReference type="EMBL" id="JACRSP010000001">
    <property type="protein sequence ID" value="MBC8535398.1"/>
    <property type="molecule type" value="Genomic_DNA"/>
</dbReference>
<reference evidence="3" key="1">
    <citation type="submission" date="2020-08" db="EMBL/GenBank/DDBJ databases">
        <title>Genome public.</title>
        <authorList>
            <person name="Liu C."/>
            <person name="Sun Q."/>
        </authorList>
    </citation>
    <scope>NUCLEOTIDE SEQUENCE</scope>
    <source>
        <strain evidence="3">BX7</strain>
    </source>
</reference>